<organism evidence="1 2">
    <name type="scientific">Pseudolysinimonas kribbensis</name>
    <dbReference type="NCBI Taxonomy" id="433641"/>
    <lineage>
        <taxon>Bacteria</taxon>
        <taxon>Bacillati</taxon>
        <taxon>Actinomycetota</taxon>
        <taxon>Actinomycetes</taxon>
        <taxon>Micrococcales</taxon>
        <taxon>Microbacteriaceae</taxon>
        <taxon>Pseudolysinimonas</taxon>
    </lineage>
</organism>
<gene>
    <name evidence="1" type="ORF">GCM10025881_24100</name>
</gene>
<accession>A0ABQ6KA70</accession>
<comment type="caution">
    <text evidence="1">The sequence shown here is derived from an EMBL/GenBank/DDBJ whole genome shotgun (WGS) entry which is preliminary data.</text>
</comment>
<keyword evidence="2" id="KW-1185">Reference proteome</keyword>
<name>A0ABQ6KA70_9MICO</name>
<dbReference type="EMBL" id="BSVB01000001">
    <property type="protein sequence ID" value="GMA95586.1"/>
    <property type="molecule type" value="Genomic_DNA"/>
</dbReference>
<dbReference type="RefSeq" id="WP_284254330.1">
    <property type="nucleotide sequence ID" value="NZ_BAAAQO010000002.1"/>
</dbReference>
<reference evidence="2" key="1">
    <citation type="journal article" date="2019" name="Int. J. Syst. Evol. Microbiol.">
        <title>The Global Catalogue of Microorganisms (GCM) 10K type strain sequencing project: providing services to taxonomists for standard genome sequencing and annotation.</title>
        <authorList>
            <consortium name="The Broad Institute Genomics Platform"/>
            <consortium name="The Broad Institute Genome Sequencing Center for Infectious Disease"/>
            <person name="Wu L."/>
            <person name="Ma J."/>
        </authorList>
    </citation>
    <scope>NUCLEOTIDE SEQUENCE [LARGE SCALE GENOMIC DNA]</scope>
    <source>
        <strain evidence="2">NBRC 108894</strain>
    </source>
</reference>
<evidence type="ECO:0000313" key="2">
    <source>
        <dbReference type="Proteomes" id="UP001157034"/>
    </source>
</evidence>
<sequence>MTIDTIGPLTGSGHANEVVLKHLGQVAVDTSRLQHLATEVAHRVKLRNPTDRTLHRLQHEKLHLPPWSGSSAKDVAGWAGSVARLLDTRDRMFDASGTAHFSGSRGDTIATESADGTVFPADEEYLGRLLHRLERQLAAGADLLSRLDYHDEHGQRWPLVQLYAAGSDQPGETIANLPDDWRSWLSA</sequence>
<evidence type="ECO:0000313" key="1">
    <source>
        <dbReference type="EMBL" id="GMA95586.1"/>
    </source>
</evidence>
<protein>
    <submittedName>
        <fullName evidence="1">Uncharacterized protein</fullName>
    </submittedName>
</protein>
<proteinExistence type="predicted"/>
<dbReference type="Proteomes" id="UP001157034">
    <property type="component" value="Unassembled WGS sequence"/>
</dbReference>